<feature type="signal peptide" evidence="1">
    <location>
        <begin position="1"/>
        <end position="24"/>
    </location>
</feature>
<dbReference type="EMBL" id="CP018221">
    <property type="protein sequence ID" value="API60397.1"/>
    <property type="molecule type" value="Genomic_DNA"/>
</dbReference>
<dbReference type="Gene3D" id="3.10.450.360">
    <property type="match status" value="1"/>
</dbReference>
<keyword evidence="1" id="KW-0732">Signal</keyword>
<dbReference type="OrthoDB" id="7474381at2"/>
<dbReference type="AlphaFoldDB" id="A0A1L3ZXP5"/>
<evidence type="ECO:0000313" key="3">
    <source>
        <dbReference type="Proteomes" id="UP000182063"/>
    </source>
</evidence>
<dbReference type="KEGG" id="sphj:BSL82_14810"/>
<name>A0A1L3ZXP5_9SPHN</name>
<evidence type="ECO:0008006" key="4">
    <source>
        <dbReference type="Google" id="ProtNLM"/>
    </source>
</evidence>
<evidence type="ECO:0000313" key="2">
    <source>
        <dbReference type="EMBL" id="API60397.1"/>
    </source>
</evidence>
<gene>
    <name evidence="2" type="ORF">BSL82_14810</name>
</gene>
<feature type="chain" id="PRO_5013109159" description="PepSY domain-containing protein" evidence="1">
    <location>
        <begin position="25"/>
        <end position="115"/>
    </location>
</feature>
<dbReference type="Proteomes" id="UP000182063">
    <property type="component" value="Chromosome"/>
</dbReference>
<accession>A0A1L3ZXP5</accession>
<organism evidence="2 3">
    <name type="scientific">Tardibacter chloracetimidivorans</name>
    <dbReference type="NCBI Taxonomy" id="1921510"/>
    <lineage>
        <taxon>Bacteria</taxon>
        <taxon>Pseudomonadati</taxon>
        <taxon>Pseudomonadota</taxon>
        <taxon>Alphaproteobacteria</taxon>
        <taxon>Sphingomonadales</taxon>
        <taxon>Sphingomonadaceae</taxon>
        <taxon>Tardibacter</taxon>
    </lineage>
</organism>
<reference evidence="3" key="1">
    <citation type="submission" date="2016-11" db="EMBL/GenBank/DDBJ databases">
        <title>Complete Genome Sequence of alachlor-degrading Sphingomonas sp. strain JJ-A5.</title>
        <authorList>
            <person name="Lee H."/>
            <person name="Ka J.-O."/>
        </authorList>
    </citation>
    <scope>NUCLEOTIDE SEQUENCE [LARGE SCALE GENOMIC DNA]</scope>
    <source>
        <strain evidence="3">JJ-A5</strain>
    </source>
</reference>
<protein>
    <recommendedName>
        <fullName evidence="4">PepSY domain-containing protein</fullName>
    </recommendedName>
</protein>
<sequence length="115" mass="12101">MASKRTLVIGASAAVLTVAGVALAAQQNHEANENRIIGEHSEKEVALDQVPAAAMNAARTRLASVREAELVTRKADGSTLYEIEGKDQAGKNVELFVTPTGQILGNENDSDEDGD</sequence>
<dbReference type="RefSeq" id="WP_072598068.1">
    <property type="nucleotide sequence ID" value="NZ_CP018221.1"/>
</dbReference>
<evidence type="ECO:0000256" key="1">
    <source>
        <dbReference type="SAM" id="SignalP"/>
    </source>
</evidence>
<keyword evidence="3" id="KW-1185">Reference proteome</keyword>
<proteinExistence type="predicted"/>